<dbReference type="AlphaFoldDB" id="A0AAX6HJ46"/>
<keyword evidence="2" id="KW-1185">Reference proteome</keyword>
<organism evidence="1 2">
    <name type="scientific">Iris pallida</name>
    <name type="common">Sweet iris</name>
    <dbReference type="NCBI Taxonomy" id="29817"/>
    <lineage>
        <taxon>Eukaryota</taxon>
        <taxon>Viridiplantae</taxon>
        <taxon>Streptophyta</taxon>
        <taxon>Embryophyta</taxon>
        <taxon>Tracheophyta</taxon>
        <taxon>Spermatophyta</taxon>
        <taxon>Magnoliopsida</taxon>
        <taxon>Liliopsida</taxon>
        <taxon>Asparagales</taxon>
        <taxon>Iridaceae</taxon>
        <taxon>Iridoideae</taxon>
        <taxon>Irideae</taxon>
        <taxon>Iris</taxon>
    </lineage>
</organism>
<dbReference type="EMBL" id="JANAVB010009200">
    <property type="protein sequence ID" value="KAJ6840637.1"/>
    <property type="molecule type" value="Genomic_DNA"/>
</dbReference>
<comment type="caution">
    <text evidence="1">The sequence shown here is derived from an EMBL/GenBank/DDBJ whole genome shotgun (WGS) entry which is preliminary data.</text>
</comment>
<proteinExistence type="predicted"/>
<dbReference type="Proteomes" id="UP001140949">
    <property type="component" value="Unassembled WGS sequence"/>
</dbReference>
<reference evidence="1" key="2">
    <citation type="submission" date="2023-04" db="EMBL/GenBank/DDBJ databases">
        <authorList>
            <person name="Bruccoleri R.E."/>
            <person name="Oakeley E.J."/>
            <person name="Faust A.-M."/>
            <person name="Dessus-Babus S."/>
            <person name="Altorfer M."/>
            <person name="Burckhardt D."/>
            <person name="Oertli M."/>
            <person name="Naumann U."/>
            <person name="Petersen F."/>
            <person name="Wong J."/>
        </authorList>
    </citation>
    <scope>NUCLEOTIDE SEQUENCE</scope>
    <source>
        <strain evidence="1">GSM-AAB239-AS_SAM_17_03QT</strain>
        <tissue evidence="1">Leaf</tissue>
    </source>
</reference>
<gene>
    <name evidence="1" type="ORF">M6B38_117825</name>
</gene>
<accession>A0AAX6HJ46</accession>
<protein>
    <submittedName>
        <fullName evidence="1">Uncharacterized protein</fullName>
    </submittedName>
</protein>
<reference evidence="1" key="1">
    <citation type="journal article" date="2023" name="GigaByte">
        <title>Genome assembly of the bearded iris, Iris pallida Lam.</title>
        <authorList>
            <person name="Bruccoleri R.E."/>
            <person name="Oakeley E.J."/>
            <person name="Faust A.M.E."/>
            <person name="Altorfer M."/>
            <person name="Dessus-Babus S."/>
            <person name="Burckhardt D."/>
            <person name="Oertli M."/>
            <person name="Naumann U."/>
            <person name="Petersen F."/>
            <person name="Wong J."/>
        </authorList>
    </citation>
    <scope>NUCLEOTIDE SEQUENCE</scope>
    <source>
        <strain evidence="1">GSM-AAB239-AS_SAM_17_03QT</strain>
    </source>
</reference>
<evidence type="ECO:0000313" key="1">
    <source>
        <dbReference type="EMBL" id="KAJ6840637.1"/>
    </source>
</evidence>
<name>A0AAX6HJ46_IRIPA</name>
<sequence length="41" mass="4552">MNQIRATTVIWQRISTSQGVERALVLTSPGVPRRCSLVDDP</sequence>
<evidence type="ECO:0000313" key="2">
    <source>
        <dbReference type="Proteomes" id="UP001140949"/>
    </source>
</evidence>